<feature type="domain" description="PIN" evidence="1">
    <location>
        <begin position="4"/>
        <end position="127"/>
    </location>
</feature>
<accession>A0A2M7QCF0</accession>
<gene>
    <name evidence="2" type="ORF">COY90_03385</name>
</gene>
<sequence length="128" mass="15038">MKSYFIDTNVILRFLLRDNEGCYKKAVGYFGDAKAGNIQLHLIPEVIFEIDYVLRGVYSIPKQEIVEICLKLVKSPLLKINDRSVLIQALEMYKTMNIDLFDIYLHYFALNKKSTVLSFDRDFEKFKK</sequence>
<dbReference type="EMBL" id="PFLF01000073">
    <property type="protein sequence ID" value="PIY68906.1"/>
    <property type="molecule type" value="Genomic_DNA"/>
</dbReference>
<dbReference type="Proteomes" id="UP000230108">
    <property type="component" value="Unassembled WGS sequence"/>
</dbReference>
<comment type="caution">
    <text evidence="2">The sequence shown here is derived from an EMBL/GenBank/DDBJ whole genome shotgun (WGS) entry which is preliminary data.</text>
</comment>
<dbReference type="InterPro" id="IPR029060">
    <property type="entry name" value="PIN-like_dom_sf"/>
</dbReference>
<dbReference type="Gene3D" id="3.40.50.1010">
    <property type="entry name" value="5'-nuclease"/>
    <property type="match status" value="1"/>
</dbReference>
<dbReference type="Pfam" id="PF01850">
    <property type="entry name" value="PIN"/>
    <property type="match status" value="1"/>
</dbReference>
<evidence type="ECO:0000259" key="1">
    <source>
        <dbReference type="Pfam" id="PF01850"/>
    </source>
</evidence>
<proteinExistence type="predicted"/>
<name>A0A2M7QCF0_9BACT</name>
<dbReference type="AlphaFoldDB" id="A0A2M7QCF0"/>
<dbReference type="InterPro" id="IPR002716">
    <property type="entry name" value="PIN_dom"/>
</dbReference>
<evidence type="ECO:0000313" key="2">
    <source>
        <dbReference type="EMBL" id="PIY68906.1"/>
    </source>
</evidence>
<reference evidence="3" key="1">
    <citation type="submission" date="2017-09" db="EMBL/GenBank/DDBJ databases">
        <title>Depth-based differentiation of microbial function through sediment-hosted aquifers and enrichment of novel symbionts in the deep terrestrial subsurface.</title>
        <authorList>
            <person name="Probst A.J."/>
            <person name="Ladd B."/>
            <person name="Jarett J.K."/>
            <person name="Geller-Mcgrath D.E."/>
            <person name="Sieber C.M.K."/>
            <person name="Emerson J.B."/>
            <person name="Anantharaman K."/>
            <person name="Thomas B.C."/>
            <person name="Malmstrom R."/>
            <person name="Stieglmeier M."/>
            <person name="Klingl A."/>
            <person name="Woyke T."/>
            <person name="Ryan C.M."/>
            <person name="Banfield J.F."/>
        </authorList>
    </citation>
    <scope>NUCLEOTIDE SEQUENCE [LARGE SCALE GENOMIC DNA]</scope>
</reference>
<evidence type="ECO:0000313" key="3">
    <source>
        <dbReference type="Proteomes" id="UP000230108"/>
    </source>
</evidence>
<dbReference type="SUPFAM" id="SSF88723">
    <property type="entry name" value="PIN domain-like"/>
    <property type="match status" value="1"/>
</dbReference>
<protein>
    <recommendedName>
        <fullName evidence="1">PIN domain-containing protein</fullName>
    </recommendedName>
</protein>
<organism evidence="2 3">
    <name type="scientific">Candidatus Roizmanbacteria bacterium CG_4_10_14_0_8_um_filter_39_9</name>
    <dbReference type="NCBI Taxonomy" id="1974829"/>
    <lineage>
        <taxon>Bacteria</taxon>
        <taxon>Candidatus Roizmaniibacteriota</taxon>
    </lineage>
</organism>